<dbReference type="PROSITE" id="PS00409">
    <property type="entry name" value="PROKAR_NTER_METHYL"/>
    <property type="match status" value="1"/>
</dbReference>
<protein>
    <submittedName>
        <fullName evidence="7">Prepilin-type N-terminal cleavage/methylation domain-containing protein</fullName>
    </submittedName>
</protein>
<accession>A0A928HEI5</accession>
<dbReference type="InterPro" id="IPR000983">
    <property type="entry name" value="Bac_GSPG_pilin"/>
</dbReference>
<dbReference type="Gene3D" id="3.30.700.10">
    <property type="entry name" value="Glycoprotein, Type 4 Pilin"/>
    <property type="match status" value="1"/>
</dbReference>
<gene>
    <name evidence="7" type="ORF">E7027_05605</name>
</gene>
<feature type="transmembrane region" description="Helical" evidence="6">
    <location>
        <begin position="7"/>
        <end position="28"/>
    </location>
</feature>
<keyword evidence="3 6" id="KW-0812">Transmembrane</keyword>
<dbReference type="PANTHER" id="PTHR30093:SF44">
    <property type="entry name" value="TYPE II SECRETION SYSTEM CORE PROTEIN G"/>
    <property type="match status" value="1"/>
</dbReference>
<dbReference type="GO" id="GO:0016020">
    <property type="term" value="C:membrane"/>
    <property type="evidence" value="ECO:0007669"/>
    <property type="project" value="UniProtKB-SubCell"/>
</dbReference>
<keyword evidence="5 6" id="KW-0472">Membrane</keyword>
<dbReference type="Proteomes" id="UP000725649">
    <property type="component" value="Unassembled WGS sequence"/>
</dbReference>
<dbReference type="AlphaFoldDB" id="A0A928HEI5"/>
<dbReference type="PANTHER" id="PTHR30093">
    <property type="entry name" value="GENERAL SECRETION PATHWAY PROTEIN G"/>
    <property type="match status" value="1"/>
</dbReference>
<evidence type="ECO:0000256" key="3">
    <source>
        <dbReference type="ARBA" id="ARBA00022692"/>
    </source>
</evidence>
<evidence type="ECO:0000256" key="5">
    <source>
        <dbReference type="ARBA" id="ARBA00023136"/>
    </source>
</evidence>
<dbReference type="NCBIfam" id="TIGR02532">
    <property type="entry name" value="IV_pilin_GFxxxE"/>
    <property type="match status" value="1"/>
</dbReference>
<name>A0A928HEI5_9BACT</name>
<evidence type="ECO:0000313" key="8">
    <source>
        <dbReference type="Proteomes" id="UP000725649"/>
    </source>
</evidence>
<keyword evidence="2" id="KW-0488">Methylation</keyword>
<comment type="caution">
    <text evidence="7">The sequence shown here is derived from an EMBL/GenBank/DDBJ whole genome shotgun (WGS) entry which is preliminary data.</text>
</comment>
<dbReference type="SUPFAM" id="SSF54523">
    <property type="entry name" value="Pili subunits"/>
    <property type="match status" value="1"/>
</dbReference>
<dbReference type="EMBL" id="SUVG01000006">
    <property type="protein sequence ID" value="MBE6421584.1"/>
    <property type="molecule type" value="Genomic_DNA"/>
</dbReference>
<dbReference type="GO" id="GO:0015627">
    <property type="term" value="C:type II protein secretion system complex"/>
    <property type="evidence" value="ECO:0007669"/>
    <property type="project" value="InterPro"/>
</dbReference>
<evidence type="ECO:0000256" key="4">
    <source>
        <dbReference type="ARBA" id="ARBA00022989"/>
    </source>
</evidence>
<proteinExistence type="predicted"/>
<evidence type="ECO:0000256" key="6">
    <source>
        <dbReference type="SAM" id="Phobius"/>
    </source>
</evidence>
<evidence type="ECO:0000313" key="7">
    <source>
        <dbReference type="EMBL" id="MBE6421584.1"/>
    </source>
</evidence>
<organism evidence="7 8">
    <name type="scientific">Candidatus Avelusimicrobium gallicola</name>
    <dbReference type="NCBI Taxonomy" id="2562704"/>
    <lineage>
        <taxon>Bacteria</taxon>
        <taxon>Pseudomonadati</taxon>
        <taxon>Elusimicrobiota</taxon>
        <taxon>Elusimicrobia</taxon>
        <taxon>Elusimicrobiales</taxon>
        <taxon>Elusimicrobiaceae</taxon>
        <taxon>Candidatus Avelusimicrobium</taxon>
    </lineage>
</organism>
<keyword evidence="4 6" id="KW-1133">Transmembrane helix</keyword>
<evidence type="ECO:0000256" key="1">
    <source>
        <dbReference type="ARBA" id="ARBA00004167"/>
    </source>
</evidence>
<dbReference type="GO" id="GO:0015628">
    <property type="term" value="P:protein secretion by the type II secretion system"/>
    <property type="evidence" value="ECO:0007669"/>
    <property type="project" value="InterPro"/>
</dbReference>
<dbReference type="InterPro" id="IPR012902">
    <property type="entry name" value="N_methyl_site"/>
</dbReference>
<reference evidence="7" key="1">
    <citation type="submission" date="2019-04" db="EMBL/GenBank/DDBJ databases">
        <title>Evolution of Biomass-Degrading Anaerobic Consortia Revealed by Metagenomics.</title>
        <authorList>
            <person name="Peng X."/>
        </authorList>
    </citation>
    <scope>NUCLEOTIDE SEQUENCE</scope>
    <source>
        <strain evidence="7">SIG66</strain>
    </source>
</reference>
<dbReference type="InterPro" id="IPR045584">
    <property type="entry name" value="Pilin-like"/>
</dbReference>
<dbReference type="PRINTS" id="PR00813">
    <property type="entry name" value="BCTERIALGSPG"/>
</dbReference>
<evidence type="ECO:0000256" key="2">
    <source>
        <dbReference type="ARBA" id="ARBA00022481"/>
    </source>
</evidence>
<sequence>MKKGFTLVEMLVVVLIIGILASIAMPAYHRSVEMSRASEAMQMVRSIAKANEIHKMQTGKYTANINNLTVKIGGEDVTYADMKRKQSKYFQYGTRATSSGDTTGVIAIANRLKVDTYYSLRMFEGKQGIYCRQYSARPFNICEDLSSGVKEDIYYLIQ</sequence>
<dbReference type="Pfam" id="PF07963">
    <property type="entry name" value="N_methyl"/>
    <property type="match status" value="1"/>
</dbReference>
<comment type="subcellular location">
    <subcellularLocation>
        <location evidence="1">Membrane</location>
        <topology evidence="1">Single-pass membrane protein</topology>
    </subcellularLocation>
</comment>